<feature type="non-terminal residue" evidence="1">
    <location>
        <position position="1"/>
    </location>
</feature>
<sequence length="106" mass="12163">PQSIFFPFLSRSARFLHESFCTLPQHKYFFFVVENLHRYPSGHEPVEQWTGRPLLRREAIPTGHASRDSGNRAQQTLLVSAGLRMQLYSAGQGFRSLQGRIVDEDS</sequence>
<accession>A0AAN5DHA4</accession>
<keyword evidence="2" id="KW-1185">Reference proteome</keyword>
<reference evidence="2" key="1">
    <citation type="submission" date="2022-10" db="EMBL/GenBank/DDBJ databases">
        <title>Genome assembly of Pristionchus species.</title>
        <authorList>
            <person name="Yoshida K."/>
            <person name="Sommer R.J."/>
        </authorList>
    </citation>
    <scope>NUCLEOTIDE SEQUENCE [LARGE SCALE GENOMIC DNA]</scope>
    <source>
        <strain evidence="2">RS5460</strain>
    </source>
</reference>
<feature type="non-terminal residue" evidence="1">
    <location>
        <position position="106"/>
    </location>
</feature>
<name>A0AAN5DHA4_9BILA</name>
<evidence type="ECO:0000313" key="2">
    <source>
        <dbReference type="Proteomes" id="UP001328107"/>
    </source>
</evidence>
<gene>
    <name evidence="1" type="ORF">PMAYCL1PPCAC_32227</name>
</gene>
<comment type="caution">
    <text evidence="1">The sequence shown here is derived from an EMBL/GenBank/DDBJ whole genome shotgun (WGS) entry which is preliminary data.</text>
</comment>
<evidence type="ECO:0000313" key="1">
    <source>
        <dbReference type="EMBL" id="GMR62032.1"/>
    </source>
</evidence>
<protein>
    <submittedName>
        <fullName evidence="1">Uncharacterized protein</fullName>
    </submittedName>
</protein>
<dbReference type="AlphaFoldDB" id="A0AAN5DHA4"/>
<dbReference type="EMBL" id="BTRK01000006">
    <property type="protein sequence ID" value="GMR62032.1"/>
    <property type="molecule type" value="Genomic_DNA"/>
</dbReference>
<dbReference type="Proteomes" id="UP001328107">
    <property type="component" value="Unassembled WGS sequence"/>
</dbReference>
<proteinExistence type="predicted"/>
<organism evidence="1 2">
    <name type="scientific">Pristionchus mayeri</name>
    <dbReference type="NCBI Taxonomy" id="1317129"/>
    <lineage>
        <taxon>Eukaryota</taxon>
        <taxon>Metazoa</taxon>
        <taxon>Ecdysozoa</taxon>
        <taxon>Nematoda</taxon>
        <taxon>Chromadorea</taxon>
        <taxon>Rhabditida</taxon>
        <taxon>Rhabditina</taxon>
        <taxon>Diplogasteromorpha</taxon>
        <taxon>Diplogasteroidea</taxon>
        <taxon>Neodiplogasteridae</taxon>
        <taxon>Pristionchus</taxon>
    </lineage>
</organism>